<gene>
    <name evidence="4" type="primary">sseA</name>
    <name evidence="4" type="ORF">GCM10011403_09530</name>
</gene>
<sequence length="300" mass="32344">MAETRVAKSMSPLISVSELKVQSGKQVDDRKIDGQSDRKVIIFDCRFQLGEPHWGRESFVDSHIPGAQFLDLDEDLSAAVIPGKTGRHPLPNPDALAETLAQKGMSNTTQVIVYDDGPGFFAARAWWLLRWLGHEDVYVLNGGIAAWLAEGGETESGIEKKGVAGDFAATVEDSMTVSAQEVMASLNTGEFVMIDARAEARFRGEVEPIDPVAGHIPGAVCLPCNANVDHQGKFLDSRQLTSRLQSAGNDHNRVCYCGSGVTACHNILAAAVAGMPLPRLYAGSWSEWITQPDRPVATGD</sequence>
<dbReference type="GO" id="GO:0004792">
    <property type="term" value="F:thiosulfate-cyanide sulfurtransferase activity"/>
    <property type="evidence" value="ECO:0007669"/>
    <property type="project" value="InterPro"/>
</dbReference>
<evidence type="ECO:0000313" key="4">
    <source>
        <dbReference type="EMBL" id="GGG54440.1"/>
    </source>
</evidence>
<accession>A0A917LTH9</accession>
<dbReference type="Gene3D" id="3.40.250.10">
    <property type="entry name" value="Rhodanese-like domain"/>
    <property type="match status" value="2"/>
</dbReference>
<comment type="caution">
    <text evidence="4">The sequence shown here is derived from an EMBL/GenBank/DDBJ whole genome shotgun (WGS) entry which is preliminary data.</text>
</comment>
<keyword evidence="5" id="KW-1185">Reference proteome</keyword>
<dbReference type="EMBL" id="BMIY01000004">
    <property type="protein sequence ID" value="GGG54440.1"/>
    <property type="molecule type" value="Genomic_DNA"/>
</dbReference>
<dbReference type="InterPro" id="IPR036873">
    <property type="entry name" value="Rhodanese-like_dom_sf"/>
</dbReference>
<dbReference type="Proteomes" id="UP000627715">
    <property type="component" value="Unassembled WGS sequence"/>
</dbReference>
<dbReference type="PANTHER" id="PTHR11364">
    <property type="entry name" value="THIOSULFATE SULFERTANSFERASE"/>
    <property type="match status" value="1"/>
</dbReference>
<dbReference type="SUPFAM" id="SSF52821">
    <property type="entry name" value="Rhodanese/Cell cycle control phosphatase"/>
    <property type="match status" value="2"/>
</dbReference>
<dbReference type="CDD" id="cd01448">
    <property type="entry name" value="TST_Repeat_1"/>
    <property type="match status" value="1"/>
</dbReference>
<proteinExistence type="predicted"/>
<feature type="domain" description="Rhodanese" evidence="3">
    <location>
        <begin position="36"/>
        <end position="156"/>
    </location>
</feature>
<evidence type="ECO:0000256" key="2">
    <source>
        <dbReference type="ARBA" id="ARBA00022737"/>
    </source>
</evidence>
<dbReference type="InterPro" id="IPR001763">
    <property type="entry name" value="Rhodanese-like_dom"/>
</dbReference>
<protein>
    <submittedName>
        <fullName evidence="4">3-mercaptopyruvate sulfurtransferase</fullName>
    </submittedName>
</protein>
<reference evidence="4" key="2">
    <citation type="submission" date="2020-09" db="EMBL/GenBank/DDBJ databases">
        <authorList>
            <person name="Sun Q."/>
            <person name="Zhou Y."/>
        </authorList>
    </citation>
    <scope>NUCLEOTIDE SEQUENCE</scope>
    <source>
        <strain evidence="4">CGMCC 1.15425</strain>
    </source>
</reference>
<evidence type="ECO:0000313" key="5">
    <source>
        <dbReference type="Proteomes" id="UP000627715"/>
    </source>
</evidence>
<organism evidence="4 5">
    <name type="scientific">Pseudohongiella nitratireducens</name>
    <dbReference type="NCBI Taxonomy" id="1768907"/>
    <lineage>
        <taxon>Bacteria</taxon>
        <taxon>Pseudomonadati</taxon>
        <taxon>Pseudomonadota</taxon>
        <taxon>Gammaproteobacteria</taxon>
        <taxon>Pseudomonadales</taxon>
        <taxon>Pseudohongiellaceae</taxon>
        <taxon>Pseudohongiella</taxon>
    </lineage>
</organism>
<dbReference type="PROSITE" id="PS50206">
    <property type="entry name" value="RHODANESE_3"/>
    <property type="match status" value="2"/>
</dbReference>
<dbReference type="PANTHER" id="PTHR11364:SF27">
    <property type="entry name" value="SULFURTRANSFERASE"/>
    <property type="match status" value="1"/>
</dbReference>
<keyword evidence="1" id="KW-0808">Transferase</keyword>
<dbReference type="PROSITE" id="PS00380">
    <property type="entry name" value="RHODANESE_1"/>
    <property type="match status" value="1"/>
</dbReference>
<dbReference type="AlphaFoldDB" id="A0A917LTH9"/>
<evidence type="ECO:0000256" key="1">
    <source>
        <dbReference type="ARBA" id="ARBA00022679"/>
    </source>
</evidence>
<evidence type="ECO:0000259" key="3">
    <source>
        <dbReference type="PROSITE" id="PS50206"/>
    </source>
</evidence>
<name>A0A917LTH9_9GAMM</name>
<dbReference type="Pfam" id="PF00581">
    <property type="entry name" value="Rhodanese"/>
    <property type="match status" value="2"/>
</dbReference>
<dbReference type="RefSeq" id="WP_082866324.1">
    <property type="nucleotide sequence ID" value="NZ_BMIY01000004.1"/>
</dbReference>
<reference evidence="4" key="1">
    <citation type="journal article" date="2014" name="Int. J. Syst. Evol. Microbiol.">
        <title>Complete genome sequence of Corynebacterium casei LMG S-19264T (=DSM 44701T), isolated from a smear-ripened cheese.</title>
        <authorList>
            <consortium name="US DOE Joint Genome Institute (JGI-PGF)"/>
            <person name="Walter F."/>
            <person name="Albersmeier A."/>
            <person name="Kalinowski J."/>
            <person name="Ruckert C."/>
        </authorList>
    </citation>
    <scope>NUCLEOTIDE SEQUENCE</scope>
    <source>
        <strain evidence="4">CGMCC 1.15425</strain>
    </source>
</reference>
<feature type="domain" description="Rhodanese" evidence="3">
    <location>
        <begin position="187"/>
        <end position="297"/>
    </location>
</feature>
<dbReference type="InterPro" id="IPR045078">
    <property type="entry name" value="TST/MPST-like"/>
</dbReference>
<dbReference type="CDD" id="cd01449">
    <property type="entry name" value="TST_Repeat_2"/>
    <property type="match status" value="1"/>
</dbReference>
<dbReference type="SMART" id="SM00450">
    <property type="entry name" value="RHOD"/>
    <property type="match status" value="2"/>
</dbReference>
<keyword evidence="2" id="KW-0677">Repeat</keyword>
<dbReference type="InterPro" id="IPR001307">
    <property type="entry name" value="Thiosulphate_STrfase_CS"/>
</dbReference>